<accession>A0ABT4CTA4</accession>
<dbReference type="Gene3D" id="2.40.440.10">
    <property type="entry name" value="L,D-transpeptidase catalytic domain-like"/>
    <property type="match status" value="1"/>
</dbReference>
<dbReference type="PANTHER" id="PTHR30582">
    <property type="entry name" value="L,D-TRANSPEPTIDASE"/>
    <property type="match status" value="1"/>
</dbReference>
<evidence type="ECO:0000313" key="12">
    <source>
        <dbReference type="EMBL" id="MCY6371426.1"/>
    </source>
</evidence>
<keyword evidence="5" id="KW-0378">Hydrolase</keyword>
<dbReference type="SUPFAM" id="SSF54106">
    <property type="entry name" value="LysM domain"/>
    <property type="match status" value="1"/>
</dbReference>
<name>A0ABT4CTA4_9CLOT</name>
<reference evidence="12" key="1">
    <citation type="submission" date="2022-12" db="EMBL/GenBank/DDBJ databases">
        <authorList>
            <person name="Wang J."/>
        </authorList>
    </citation>
    <scope>NUCLEOTIDE SEQUENCE</scope>
    <source>
        <strain evidence="12">HY-42-06</strain>
    </source>
</reference>
<evidence type="ECO:0000256" key="8">
    <source>
        <dbReference type="ARBA" id="ARBA00023316"/>
    </source>
</evidence>
<feature type="active site" description="Nucleophile" evidence="9">
    <location>
        <position position="139"/>
    </location>
</feature>
<dbReference type="Gene3D" id="3.10.350.10">
    <property type="entry name" value="LysM domain"/>
    <property type="match status" value="1"/>
</dbReference>
<feature type="domain" description="L,D-TPase catalytic" evidence="11">
    <location>
        <begin position="55"/>
        <end position="163"/>
    </location>
</feature>
<dbReference type="Pfam" id="PF03734">
    <property type="entry name" value="YkuD"/>
    <property type="match status" value="1"/>
</dbReference>
<evidence type="ECO:0000259" key="11">
    <source>
        <dbReference type="PROSITE" id="PS52029"/>
    </source>
</evidence>
<dbReference type="SMART" id="SM00257">
    <property type="entry name" value="LysM"/>
    <property type="match status" value="1"/>
</dbReference>
<dbReference type="InterPro" id="IPR018392">
    <property type="entry name" value="LysM"/>
</dbReference>
<keyword evidence="8 9" id="KW-0961">Cell wall biogenesis/degradation</keyword>
<dbReference type="Pfam" id="PF01476">
    <property type="entry name" value="LysM"/>
    <property type="match status" value="1"/>
</dbReference>
<evidence type="ECO:0000256" key="2">
    <source>
        <dbReference type="ARBA" id="ARBA00005992"/>
    </source>
</evidence>
<keyword evidence="4" id="KW-0808">Transferase</keyword>
<dbReference type="InterPro" id="IPR005490">
    <property type="entry name" value="LD_TPept_cat_dom"/>
</dbReference>
<keyword evidence="6 9" id="KW-0133">Cell shape</keyword>
<dbReference type="CDD" id="cd16913">
    <property type="entry name" value="YkuD_like"/>
    <property type="match status" value="1"/>
</dbReference>
<evidence type="ECO:0000259" key="10">
    <source>
        <dbReference type="PROSITE" id="PS51782"/>
    </source>
</evidence>
<evidence type="ECO:0000313" key="13">
    <source>
        <dbReference type="Proteomes" id="UP001079657"/>
    </source>
</evidence>
<feature type="active site" description="Proton donor/acceptor" evidence="9">
    <location>
        <position position="123"/>
    </location>
</feature>
<evidence type="ECO:0000256" key="5">
    <source>
        <dbReference type="ARBA" id="ARBA00022801"/>
    </source>
</evidence>
<dbReference type="PANTHER" id="PTHR30582:SF24">
    <property type="entry name" value="L,D-TRANSPEPTIDASE ERFK_SRFK-RELATED"/>
    <property type="match status" value="1"/>
</dbReference>
<dbReference type="InterPro" id="IPR038063">
    <property type="entry name" value="Transpep_catalytic_dom"/>
</dbReference>
<comment type="similarity">
    <text evidence="2">Belongs to the YkuD family.</text>
</comment>
<organism evidence="12 13">
    <name type="scientific">Clostridium ganghwense</name>
    <dbReference type="NCBI Taxonomy" id="312089"/>
    <lineage>
        <taxon>Bacteria</taxon>
        <taxon>Bacillati</taxon>
        <taxon>Bacillota</taxon>
        <taxon>Clostridia</taxon>
        <taxon>Eubacteriales</taxon>
        <taxon>Clostridiaceae</taxon>
        <taxon>Clostridium</taxon>
    </lineage>
</organism>
<keyword evidence="13" id="KW-1185">Reference proteome</keyword>
<dbReference type="EMBL" id="JAPQES010000004">
    <property type="protein sequence ID" value="MCY6371426.1"/>
    <property type="molecule type" value="Genomic_DNA"/>
</dbReference>
<sequence length="163" mass="18335">MIYYVRPGDNLIKIAKQFNIPVDKIIMVNDIVNPNYIFVGQMLIIPENETSSNPYSIEIITSRRILKLLKNGKVQKQYPVAVGKPSTPTPKGLWNIIKKDLWGNQFGGYFLQLSVPFGTYGIHGTNKPWSIGKAVSNGCIRMYSKDAGELYRTVPLGTPILIY</sequence>
<dbReference type="CDD" id="cd00118">
    <property type="entry name" value="LysM"/>
    <property type="match status" value="1"/>
</dbReference>
<gene>
    <name evidence="12" type="ORF">OXH55_12320</name>
</gene>
<evidence type="ECO:0000256" key="1">
    <source>
        <dbReference type="ARBA" id="ARBA00004752"/>
    </source>
</evidence>
<keyword evidence="7 9" id="KW-0573">Peptidoglycan synthesis</keyword>
<comment type="caution">
    <text evidence="12">The sequence shown here is derived from an EMBL/GenBank/DDBJ whole genome shotgun (WGS) entry which is preliminary data.</text>
</comment>
<dbReference type="PROSITE" id="PS52029">
    <property type="entry name" value="LD_TPASE"/>
    <property type="match status" value="1"/>
</dbReference>
<proteinExistence type="inferred from homology"/>
<evidence type="ECO:0000256" key="7">
    <source>
        <dbReference type="ARBA" id="ARBA00022984"/>
    </source>
</evidence>
<dbReference type="RefSeq" id="WP_268050289.1">
    <property type="nucleotide sequence ID" value="NZ_JAPQES010000004.1"/>
</dbReference>
<dbReference type="Proteomes" id="UP001079657">
    <property type="component" value="Unassembled WGS sequence"/>
</dbReference>
<dbReference type="SUPFAM" id="SSF141523">
    <property type="entry name" value="L,D-transpeptidase catalytic domain-like"/>
    <property type="match status" value="1"/>
</dbReference>
<evidence type="ECO:0000256" key="9">
    <source>
        <dbReference type="PROSITE-ProRule" id="PRU01373"/>
    </source>
</evidence>
<comment type="pathway">
    <text evidence="1 9">Cell wall biogenesis; peptidoglycan biosynthesis.</text>
</comment>
<evidence type="ECO:0000256" key="3">
    <source>
        <dbReference type="ARBA" id="ARBA00022676"/>
    </source>
</evidence>
<protein>
    <submittedName>
        <fullName evidence="12">L,D-transpeptidase family protein</fullName>
    </submittedName>
</protein>
<dbReference type="InterPro" id="IPR036779">
    <property type="entry name" value="LysM_dom_sf"/>
</dbReference>
<dbReference type="InterPro" id="IPR050979">
    <property type="entry name" value="LD-transpeptidase"/>
</dbReference>
<dbReference type="PROSITE" id="PS51782">
    <property type="entry name" value="LYSM"/>
    <property type="match status" value="1"/>
</dbReference>
<evidence type="ECO:0000256" key="4">
    <source>
        <dbReference type="ARBA" id="ARBA00022679"/>
    </source>
</evidence>
<evidence type="ECO:0000256" key="6">
    <source>
        <dbReference type="ARBA" id="ARBA00022960"/>
    </source>
</evidence>
<keyword evidence="3" id="KW-0328">Glycosyltransferase</keyword>
<feature type="domain" description="LysM" evidence="10">
    <location>
        <begin position="1"/>
        <end position="45"/>
    </location>
</feature>